<dbReference type="GO" id="GO:0015074">
    <property type="term" value="P:DNA integration"/>
    <property type="evidence" value="ECO:0007669"/>
    <property type="project" value="InterPro"/>
</dbReference>
<name>A0A4R5CQ44_9FLAO</name>
<organism evidence="3 4">
    <name type="scientific">Flavobacterium hiemivividum</name>
    <dbReference type="NCBI Taxonomy" id="2541734"/>
    <lineage>
        <taxon>Bacteria</taxon>
        <taxon>Pseudomonadati</taxon>
        <taxon>Bacteroidota</taxon>
        <taxon>Flavobacteriia</taxon>
        <taxon>Flavobacteriales</taxon>
        <taxon>Flavobacteriaceae</taxon>
        <taxon>Flavobacterium</taxon>
    </lineage>
</organism>
<dbReference type="PROSITE" id="PS50994">
    <property type="entry name" value="INTEGRASE"/>
    <property type="match status" value="1"/>
</dbReference>
<dbReference type="InterPro" id="IPR001584">
    <property type="entry name" value="Integrase_cat-core"/>
</dbReference>
<dbReference type="Pfam" id="PF22483">
    <property type="entry name" value="Mu-transpos_C_2"/>
    <property type="match status" value="1"/>
</dbReference>
<dbReference type="SUPFAM" id="SSF53098">
    <property type="entry name" value="Ribonuclease H-like"/>
    <property type="match status" value="1"/>
</dbReference>
<feature type="domain" description="Integrase catalytic" evidence="2">
    <location>
        <begin position="129"/>
        <end position="332"/>
    </location>
</feature>
<dbReference type="Proteomes" id="UP000294597">
    <property type="component" value="Unassembled WGS sequence"/>
</dbReference>
<comment type="similarity">
    <text evidence="1">Belongs to the transposase IS21/IS408/IS1162 family.</text>
</comment>
<comment type="caution">
    <text evidence="3">The sequence shown here is derived from an EMBL/GenBank/DDBJ whole genome shotgun (WGS) entry which is preliminary data.</text>
</comment>
<evidence type="ECO:0000313" key="3">
    <source>
        <dbReference type="EMBL" id="TDE00524.1"/>
    </source>
</evidence>
<evidence type="ECO:0000313" key="4">
    <source>
        <dbReference type="Proteomes" id="UP000294597"/>
    </source>
</evidence>
<dbReference type="PANTHER" id="PTHR35004">
    <property type="entry name" value="TRANSPOSASE RV3428C-RELATED"/>
    <property type="match status" value="1"/>
</dbReference>
<dbReference type="Gene3D" id="3.30.420.10">
    <property type="entry name" value="Ribonuclease H-like superfamily/Ribonuclease H"/>
    <property type="match status" value="1"/>
</dbReference>
<dbReference type="PANTHER" id="PTHR35004:SF8">
    <property type="entry name" value="TRANSPOSASE RV3428C-RELATED"/>
    <property type="match status" value="1"/>
</dbReference>
<dbReference type="GO" id="GO:0003676">
    <property type="term" value="F:nucleic acid binding"/>
    <property type="evidence" value="ECO:0007669"/>
    <property type="project" value="InterPro"/>
</dbReference>
<dbReference type="RefSeq" id="WP_132113259.1">
    <property type="nucleotide sequence ID" value="NZ_SMFO01000028.1"/>
</dbReference>
<evidence type="ECO:0000259" key="2">
    <source>
        <dbReference type="PROSITE" id="PS50994"/>
    </source>
</evidence>
<dbReference type="NCBIfam" id="NF033546">
    <property type="entry name" value="transpos_IS21"/>
    <property type="match status" value="1"/>
</dbReference>
<proteinExistence type="inferred from homology"/>
<reference evidence="3 4" key="1">
    <citation type="submission" date="2019-03" db="EMBL/GenBank/DDBJ databases">
        <title>Flavobacterium TSA-D2 sp. nov., isolated from arctic soil.</title>
        <authorList>
            <person name="Chaudhary D.K."/>
        </authorList>
    </citation>
    <scope>NUCLEOTIDE SEQUENCE [LARGE SCALE GENOMIC DNA]</scope>
    <source>
        <strain evidence="3 4">TSA-D2</strain>
    </source>
</reference>
<dbReference type="InterPro" id="IPR036397">
    <property type="entry name" value="RNaseH_sf"/>
</dbReference>
<dbReference type="InterPro" id="IPR054353">
    <property type="entry name" value="IstA-like_C"/>
</dbReference>
<gene>
    <name evidence="3" type="ORF">E0F98_15930</name>
</gene>
<dbReference type="InterPro" id="IPR012337">
    <property type="entry name" value="RNaseH-like_sf"/>
</dbReference>
<dbReference type="EMBL" id="SMFO01000028">
    <property type="protein sequence ID" value="TDE00524.1"/>
    <property type="molecule type" value="Genomic_DNA"/>
</dbReference>
<protein>
    <submittedName>
        <fullName evidence="3">IS21 family transposase</fullName>
    </submittedName>
</protein>
<sequence>MANKLTDMSKIRKALKFYCSGKSKLFISNYLSLSRNTVKKYITLFDALGLNVEDLEQKSDADLEDLFSQSTLESTNPMLEKLHSFFPKMERDLKKVGVTVQHLWEEYYKENPDGLKSSQFRYHFKNWSNRVNPVMHMNHKAGDKMYVDYAGKTLSIIDEDTGEIKEVQFFVAILGASQYTYAEASTSQQKEDFVTSVENAIRFFGGTPAAIVPDNLKSAVIKSSRFEPTINETLADFAEHYQTTILPARAYKPRDKSLVEGAVKILYRRIYVHLREQKFFSLDQLNEQIWNLLEVHNKRKLTARPYSRLELFTEDEKKELNPLPQERFEIKYQSFATVMQNGHVSLSVDKNFYSVPYQYLRKKVKLLYTKSTIEIYYKYNRIATHPRHYKPYVYTTNPDHMASTHQFVADWSASRFLDWASGIDPSVGEFIMKIIDSKNHPEQAYKSCLGILSFEKKVGKQRLINACKRALDYKIYNYKTIQNILENNLDRIDLESETDLELPQHDNIRGKNYFK</sequence>
<accession>A0A4R5CQ44</accession>
<dbReference type="AlphaFoldDB" id="A0A4R5CQ44"/>
<evidence type="ECO:0000256" key="1">
    <source>
        <dbReference type="ARBA" id="ARBA00009277"/>
    </source>
</evidence>
<keyword evidence="4" id="KW-1185">Reference proteome</keyword>